<feature type="domain" description="Bacterial Ig" evidence="3">
    <location>
        <begin position="1469"/>
        <end position="1552"/>
    </location>
</feature>
<evidence type="ECO:0000313" key="5">
    <source>
        <dbReference type="Proteomes" id="UP000195024"/>
    </source>
</evidence>
<dbReference type="Proteomes" id="UP000195024">
    <property type="component" value="Unassembled WGS sequence"/>
</dbReference>
<evidence type="ECO:0000259" key="2">
    <source>
        <dbReference type="Pfam" id="PF16403"/>
    </source>
</evidence>
<feature type="domain" description="Pesticidal crystal protein Cry22Aa Ig-like" evidence="2">
    <location>
        <begin position="877"/>
        <end position="947"/>
    </location>
</feature>
<dbReference type="InterPro" id="IPR046746">
    <property type="entry name" value="Big_15"/>
</dbReference>
<dbReference type="InterPro" id="IPR032179">
    <property type="entry name" value="Cry22Aa_Ig-like"/>
</dbReference>
<evidence type="ECO:0008006" key="6">
    <source>
        <dbReference type="Google" id="ProtNLM"/>
    </source>
</evidence>
<feature type="domain" description="Pesticidal crystal protein Cry22Aa Ig-like" evidence="2">
    <location>
        <begin position="1114"/>
        <end position="1190"/>
    </location>
</feature>
<dbReference type="InterPro" id="IPR013783">
    <property type="entry name" value="Ig-like_fold"/>
</dbReference>
<feature type="domain" description="Bacterial Ig" evidence="3">
    <location>
        <begin position="1384"/>
        <end position="1463"/>
    </location>
</feature>
<sequence length="1647" mass="180420">MSKKKLTKKRKKQLLAMFMAAGIMTNTMVSTGIAFADINPTISNISNKVIQQDGAIPFVNLGPDEDGDSISSVAIVDGKLQLTTLTPPLRIFYDIVGSNSPEFNMQEATFVDRAITQNKSTFTASKKVSDYPNFKYFYIINYADLPESQIMPMIRLNGTDLGKYEKPVLENPYIYQTDLKGKTTPDTDVLISDYENFGGYITVHSDVSGNFTVPSSSLNSLAKHTPGTTLYVKSGNIESTSYSEVATTLIHYPTPKVTESYAYDTEIKGIAYPNSQVYISDKNDFGRYVTVKADSSGNFTAPVSLLKNLAGYQKGNTLYFRSAEVDDSQAMSLTASTKITEENIITPTSGYVRFGSSLSLKNGTPGATVRIVLEESGNQDDEAALQLDNNEGMEVVLDNNGDAVVTHEELCRGLENYQTSDHGFLYYRAYSGTSKGELRNVQVLHSSSQDQTTITAHDFSLDYGEEFNDEIAIEKAEAKATDKYGKEEAVTVKESNVDTSKPGEYSITFVSASGKEKTVKVTVKDAPEANATIEANDFTLDYGEEFNDEIAIEKAGAKATDKYGKEEGVKVKESNVDTNRPGEYSITFVSDSGKEKTVKVTVKEQVATKPAPPVIRTDPYYYGDNLIGDIAPGLVAKVYPQGHSEKSLEFTTSSGTFAFTPDEMKEAFGDLYRPNNVLAVIAYDPKTGLTSAGTGVYILPKEDTEVAPTLQAEDTIHVAYGSDWSDEIAKKQAKVKATDGNGNDVTENVKVISNPVDTSKPGSYTVEFSVTANDLTTSAKTTVIVDEKQVIGSEPIIHATDTTYQVGETLNPLLGVTAEDPEDGDLTDQVKADASGVNMSKAGDYELKLSVTDKDGNTTEQAVTVHVVDQVTDGPVIKGADDVKVDERAKFDPLEGVTAQDSQGNDVTDNLTYTGSVDTSTPGEYTIKYYVYDKDGNVATTERVVTVQSDASKPVVMSPDKLTIKQNSKFDPTLYAQAYDNEDGDITDQIKVLGQIYTDKVGQQFITYEVTDSDGNKASKIMEVDVVETLGNAPVISGADDIEINVGDTFDPISNVTAYDNEDGDLTSEIKYGGIVDTGKAGEYKITYTVWDSDFNTETVERNITVKENIVAPTIESEKEIHVPYGSEWNDDIAKEQAKVKATDSQGNDVTKDVVVTSNPVDTTKSGSYTVEFSVTADGLTSKSQTTVIVDEQEKDYLLEPNEYVIGKDAYVTGKAGEDVKFVALYKEENGKRVFYKRAPVVDGQIKVYASGLINDKDQVIYAVAEDENQQTILADGKNVEKQVQLSVLGEDVNYQLSPDDYILGTQYITGTYDNDKADHLRLRVDGKIVNTIYPDKASDEFKMYANSVASTDQKVDILEYNGDELLTTQSVTIKEAQEITYNLSANEYTIGDTYITGEYDNQYADTVKLIVDGKVVKLTHPNSSKNSYKILASSYIDSTEHEVYIAEYKGTQELSRVRVNVNQPKVYEINPDTYNLGEASITGKWNSDDDSVKYLNLYVNDQRVAINVLSEDGTFNINTKNTIKNPTDKVELQLADANKSAVGDKVPVTVQKNDYQLKINEYTIGDAKVTGSFDSRYTTDKDQIQLVIDGTVAKQVVYNAADTNPGKENEEFTIVAKGLITDKNQEVTVRHIKDGKLVVEQALVIK</sequence>
<comment type="caution">
    <text evidence="4">The sequence shown here is derived from an EMBL/GenBank/DDBJ whole genome shotgun (WGS) entry which is preliminary data.</text>
</comment>
<dbReference type="Gene3D" id="2.60.40.10">
    <property type="entry name" value="Immunoglobulins"/>
    <property type="match status" value="8"/>
</dbReference>
<feature type="chain" id="PRO_5013167831" description="DUF5011 domain-containing protein" evidence="1">
    <location>
        <begin position="37"/>
        <end position="1647"/>
    </location>
</feature>
<accession>A0A242KWZ5</accession>
<proteinExistence type="predicted"/>
<feature type="domain" description="Pesticidal crystal protein Cry22Aa Ig-like" evidence="2">
    <location>
        <begin position="801"/>
        <end position="867"/>
    </location>
</feature>
<feature type="signal peptide" evidence="1">
    <location>
        <begin position="1"/>
        <end position="36"/>
    </location>
</feature>
<reference evidence="4 5" key="1">
    <citation type="submission" date="2017-05" db="EMBL/GenBank/DDBJ databases">
        <title>The Genome Sequence of Enterococcus mundtii 6B1_DIV0119.</title>
        <authorList>
            <consortium name="The Broad Institute Genomics Platform"/>
            <consortium name="The Broad Institute Genomic Center for Infectious Diseases"/>
            <person name="Earl A."/>
            <person name="Manson A."/>
            <person name="Schwartman J."/>
            <person name="Gilmore M."/>
            <person name="Abouelleil A."/>
            <person name="Cao P."/>
            <person name="Chapman S."/>
            <person name="Cusick C."/>
            <person name="Shea T."/>
            <person name="Young S."/>
            <person name="Neafsey D."/>
            <person name="Nusbaum C."/>
            <person name="Birren B."/>
        </authorList>
    </citation>
    <scope>NUCLEOTIDE SEQUENCE [LARGE SCALE GENOMIC DNA]</scope>
    <source>
        <strain evidence="4 5">6B1_DIV0119</strain>
    </source>
</reference>
<gene>
    <name evidence="4" type="ORF">A5802_000090</name>
</gene>
<keyword evidence="1" id="KW-0732">Signal</keyword>
<feature type="domain" description="Bacterial Ig" evidence="3">
    <location>
        <begin position="1200"/>
        <end position="1273"/>
    </location>
</feature>
<feature type="domain" description="Pesticidal crystal protein Cry22Aa Ig-like" evidence="2">
    <location>
        <begin position="1036"/>
        <end position="1106"/>
    </location>
</feature>
<dbReference type="EMBL" id="NGMS01000001">
    <property type="protein sequence ID" value="OTP26379.1"/>
    <property type="molecule type" value="Genomic_DNA"/>
</dbReference>
<name>A0A242KWZ5_ENTMU</name>
<organism evidence="4 5">
    <name type="scientific">Enterococcus mundtii</name>
    <dbReference type="NCBI Taxonomy" id="53346"/>
    <lineage>
        <taxon>Bacteria</taxon>
        <taxon>Bacillati</taxon>
        <taxon>Bacillota</taxon>
        <taxon>Bacilli</taxon>
        <taxon>Lactobacillales</taxon>
        <taxon>Enterococcaceae</taxon>
        <taxon>Enterococcus</taxon>
    </lineage>
</organism>
<dbReference type="Pfam" id="PF20622">
    <property type="entry name" value="Big_15"/>
    <property type="match status" value="4"/>
</dbReference>
<protein>
    <recommendedName>
        <fullName evidence="6">DUF5011 domain-containing protein</fullName>
    </recommendedName>
</protein>
<dbReference type="RefSeq" id="WP_086334331.1">
    <property type="nucleotide sequence ID" value="NZ_NGMS01000001.1"/>
</dbReference>
<dbReference type="Pfam" id="PF16403">
    <property type="entry name" value="Bact_surface_Ig-like"/>
    <property type="match status" value="6"/>
</dbReference>
<feature type="domain" description="Bacterial Ig" evidence="3">
    <location>
        <begin position="1297"/>
        <end position="1375"/>
    </location>
</feature>
<evidence type="ECO:0000259" key="3">
    <source>
        <dbReference type="Pfam" id="PF20622"/>
    </source>
</evidence>
<feature type="domain" description="Pesticidal crystal protein Cry22Aa Ig-like" evidence="2">
    <location>
        <begin position="960"/>
        <end position="1026"/>
    </location>
</feature>
<feature type="domain" description="Pesticidal crystal protein Cry22Aa Ig-like" evidence="2">
    <location>
        <begin position="709"/>
        <end position="785"/>
    </location>
</feature>
<evidence type="ECO:0000256" key="1">
    <source>
        <dbReference type="SAM" id="SignalP"/>
    </source>
</evidence>
<evidence type="ECO:0000313" key="4">
    <source>
        <dbReference type="EMBL" id="OTP26379.1"/>
    </source>
</evidence>